<name>A0A8S5PLN8_9CAUD</name>
<accession>A0A8S5PLN8</accession>
<protein>
    <submittedName>
        <fullName evidence="1">Capsid protein</fullName>
    </submittedName>
</protein>
<dbReference type="Gene3D" id="3.30.1930.10">
    <property type="entry name" value="capsid protein of prophage domain"/>
    <property type="match status" value="1"/>
</dbReference>
<evidence type="ECO:0000313" key="1">
    <source>
        <dbReference type="EMBL" id="DAE07100.1"/>
    </source>
</evidence>
<dbReference type="Gene3D" id="3.15.30.10">
    <property type="entry name" value="putative capsid protein of prophage domain like"/>
    <property type="match status" value="1"/>
</dbReference>
<dbReference type="EMBL" id="BK015446">
    <property type="protein sequence ID" value="DAE07100.1"/>
    <property type="molecule type" value="Genomic_DNA"/>
</dbReference>
<sequence length="391" mass="44059">MSRFDFNNSRYAAFFRSGEGQQILRDYIDNSGMININYNWWRNQFAVNPEVTPTDSSGKASFMVQASENRAAGVLDMRAPLGKAHPYKKEGISFYTGTIPDFTSDAIAETAMERMYKENYFAEFGNDAKFIREWTKRVQDLIDAKDQTANYMCAQLQTEGYVKYDIGRGIKGIKQKAAIPEENFVKAGEKVWTDPDAKLFSQMAIIEDGFRQRTGFTGAMKWLIPKKMYSDVFLHNAEVKQWINYLRNLNTNSPMEAPDIPVVLKKQFDDAVAAFDGLSPIEIVVEEEKNKDWKGDTTVKGWAANVAVLRPVGPAGLIMHTNTLDERMASMAGNNVVSQTFASIDGFSLLHNAEMVDGEYKSWSTRLITSFIPALTEFPEHIIVDTATVDS</sequence>
<organism evidence="1">
    <name type="scientific">Myoviridae sp. ctsK93</name>
    <dbReference type="NCBI Taxonomy" id="2825190"/>
    <lineage>
        <taxon>Viruses</taxon>
        <taxon>Duplodnaviria</taxon>
        <taxon>Heunggongvirae</taxon>
        <taxon>Uroviricota</taxon>
        <taxon>Caudoviricetes</taxon>
    </lineage>
</organism>
<reference evidence="1" key="1">
    <citation type="journal article" date="2021" name="Proc. Natl. Acad. Sci. U.S.A.">
        <title>A Catalog of Tens of Thousands of Viruses from Human Metagenomes Reveals Hidden Associations with Chronic Diseases.</title>
        <authorList>
            <person name="Tisza M.J."/>
            <person name="Buck C.B."/>
        </authorList>
    </citation>
    <scope>NUCLEOTIDE SEQUENCE</scope>
    <source>
        <strain evidence="1">CtsK93</strain>
    </source>
</reference>
<dbReference type="GO" id="GO:0019028">
    <property type="term" value="C:viral capsid"/>
    <property type="evidence" value="ECO:0007669"/>
    <property type="project" value="UniProtKB-KW"/>
</dbReference>
<proteinExistence type="predicted"/>